<dbReference type="PANTHER" id="PTHR31672">
    <property type="entry name" value="BNACNNG10540D PROTEIN"/>
    <property type="match status" value="1"/>
</dbReference>
<organism evidence="2 3">
    <name type="scientific">Heracleum sosnowskyi</name>
    <dbReference type="NCBI Taxonomy" id="360622"/>
    <lineage>
        <taxon>Eukaryota</taxon>
        <taxon>Viridiplantae</taxon>
        <taxon>Streptophyta</taxon>
        <taxon>Embryophyta</taxon>
        <taxon>Tracheophyta</taxon>
        <taxon>Spermatophyta</taxon>
        <taxon>Magnoliopsida</taxon>
        <taxon>eudicotyledons</taxon>
        <taxon>Gunneridae</taxon>
        <taxon>Pentapetalae</taxon>
        <taxon>asterids</taxon>
        <taxon>campanulids</taxon>
        <taxon>Apiales</taxon>
        <taxon>Apiaceae</taxon>
        <taxon>Apioideae</taxon>
        <taxon>apioid superclade</taxon>
        <taxon>Tordylieae</taxon>
        <taxon>Tordyliinae</taxon>
        <taxon>Heracleum</taxon>
    </lineage>
</organism>
<gene>
    <name evidence="2" type="ORF">POM88_002822</name>
</gene>
<dbReference type="PANTHER" id="PTHR31672:SF13">
    <property type="entry name" value="F-BOX PROTEIN CPR30-LIKE"/>
    <property type="match status" value="1"/>
</dbReference>
<dbReference type="InterPro" id="IPR036047">
    <property type="entry name" value="F-box-like_dom_sf"/>
</dbReference>
<dbReference type="Proteomes" id="UP001237642">
    <property type="component" value="Unassembled WGS sequence"/>
</dbReference>
<reference evidence="2" key="1">
    <citation type="submission" date="2023-02" db="EMBL/GenBank/DDBJ databases">
        <title>Genome of toxic invasive species Heracleum sosnowskyi carries increased number of genes despite the absence of recent whole-genome duplications.</title>
        <authorList>
            <person name="Schelkunov M."/>
            <person name="Shtratnikova V."/>
            <person name="Makarenko M."/>
            <person name="Klepikova A."/>
            <person name="Omelchenko D."/>
            <person name="Novikova G."/>
            <person name="Obukhova E."/>
            <person name="Bogdanov V."/>
            <person name="Penin A."/>
            <person name="Logacheva M."/>
        </authorList>
    </citation>
    <scope>NUCLEOTIDE SEQUENCE</scope>
    <source>
        <strain evidence="2">Hsosn_3</strain>
        <tissue evidence="2">Leaf</tissue>
    </source>
</reference>
<proteinExistence type="predicted"/>
<dbReference type="InterPro" id="IPR013187">
    <property type="entry name" value="F-box-assoc_dom_typ3"/>
</dbReference>
<name>A0AAD8NBQ4_9APIA</name>
<keyword evidence="3" id="KW-1185">Reference proteome</keyword>
<dbReference type="EMBL" id="JAUIZM010000001">
    <property type="protein sequence ID" value="KAK1403217.1"/>
    <property type="molecule type" value="Genomic_DNA"/>
</dbReference>
<sequence length="399" mass="45718">MAITSNSLLVPPLPPEIIEWEILTRLPVKSLLLYKSVCKSWNLLISSNHEFIKSQLVLNPNKDSLMLDVYYGHSNSFISKSEIIGCINGLVCFYRCKIDDSEVGEIAIWNPALNQCLVILTLPKKDIRHHNVLLGFGFDSVANDFKVMYGNLIRNQPLAIDVYSCKAACWKKIAPSNILYSGGIYNLREPAIVSGCPFWLIQKNEDAEFSLAVIWFDVRHEVFRLLPSFSCIGRLQSKDCVLMNFRDSFAIMVYDLWANFVKPIDVYTFNHRCSVWNKISIGPFTFKEPNIKLNGMISDGKHKVLEEATIKLGILVPCSRNGDILFVNPHGYKLYSINPETHTIKILKERDSVDENRFKCFNYSESLIFIEGMKPVHEYSRDKGRFRFLVRERLELGAS</sequence>
<dbReference type="AlphaFoldDB" id="A0AAD8NBQ4"/>
<evidence type="ECO:0000313" key="3">
    <source>
        <dbReference type="Proteomes" id="UP001237642"/>
    </source>
</evidence>
<dbReference type="NCBIfam" id="TIGR01640">
    <property type="entry name" value="F_box_assoc_1"/>
    <property type="match status" value="1"/>
</dbReference>
<dbReference type="Pfam" id="PF08268">
    <property type="entry name" value="FBA_3"/>
    <property type="match status" value="1"/>
</dbReference>
<dbReference type="InterPro" id="IPR001810">
    <property type="entry name" value="F-box_dom"/>
</dbReference>
<evidence type="ECO:0000259" key="1">
    <source>
        <dbReference type="SMART" id="SM00256"/>
    </source>
</evidence>
<protein>
    <submittedName>
        <fullName evidence="2">F-box domain-containing protein</fullName>
    </submittedName>
</protein>
<evidence type="ECO:0000313" key="2">
    <source>
        <dbReference type="EMBL" id="KAK1403217.1"/>
    </source>
</evidence>
<reference evidence="2" key="2">
    <citation type="submission" date="2023-05" db="EMBL/GenBank/DDBJ databases">
        <authorList>
            <person name="Schelkunov M.I."/>
        </authorList>
    </citation>
    <scope>NUCLEOTIDE SEQUENCE</scope>
    <source>
        <strain evidence="2">Hsosn_3</strain>
        <tissue evidence="2">Leaf</tissue>
    </source>
</reference>
<accession>A0AAD8NBQ4</accession>
<comment type="caution">
    <text evidence="2">The sequence shown here is derived from an EMBL/GenBank/DDBJ whole genome shotgun (WGS) entry which is preliminary data.</text>
</comment>
<dbReference type="Gene3D" id="1.20.1280.50">
    <property type="match status" value="1"/>
</dbReference>
<dbReference type="SUPFAM" id="SSF81383">
    <property type="entry name" value="F-box domain"/>
    <property type="match status" value="1"/>
</dbReference>
<dbReference type="Pfam" id="PF00646">
    <property type="entry name" value="F-box"/>
    <property type="match status" value="1"/>
</dbReference>
<dbReference type="InterPro" id="IPR017451">
    <property type="entry name" value="F-box-assoc_interact_dom"/>
</dbReference>
<dbReference type="InterPro" id="IPR050796">
    <property type="entry name" value="SCF_F-box_component"/>
</dbReference>
<feature type="domain" description="F-box" evidence="1">
    <location>
        <begin position="13"/>
        <end position="54"/>
    </location>
</feature>
<dbReference type="SMART" id="SM00256">
    <property type="entry name" value="FBOX"/>
    <property type="match status" value="1"/>
</dbReference>